<dbReference type="InterPro" id="IPR016161">
    <property type="entry name" value="Ald_DH/histidinol_DH"/>
</dbReference>
<dbReference type="FunFam" id="3.40.50.1980:FF:000001">
    <property type="entry name" value="Histidinol dehydrogenase"/>
    <property type="match status" value="1"/>
</dbReference>
<keyword evidence="7 12" id="KW-0862">Zinc</keyword>
<feature type="binding site" evidence="12 17">
    <location>
        <position position="432"/>
    </location>
    <ligand>
        <name>Zn(2+)</name>
        <dbReference type="ChEBI" id="CHEBI:29105"/>
    </ligand>
</feature>
<dbReference type="InterPro" id="IPR022695">
    <property type="entry name" value="Histidinol_DH_monofunct"/>
</dbReference>
<feature type="binding site" evidence="12 17">
    <location>
        <position position="271"/>
    </location>
    <ligand>
        <name>Zn(2+)</name>
        <dbReference type="ChEBI" id="CHEBI:29105"/>
    </ligand>
</feature>
<feature type="binding site" evidence="12 16">
    <location>
        <position position="427"/>
    </location>
    <ligand>
        <name>substrate</name>
    </ligand>
</feature>
<accession>A0A6J4KFE3</accession>
<dbReference type="GO" id="GO:0005829">
    <property type="term" value="C:cytosol"/>
    <property type="evidence" value="ECO:0007669"/>
    <property type="project" value="TreeGrafter"/>
</dbReference>
<dbReference type="FunFam" id="1.20.5.1300:FF:000002">
    <property type="entry name" value="Histidinol dehydrogenase, chloroplastic"/>
    <property type="match status" value="1"/>
</dbReference>
<dbReference type="NCBIfam" id="TIGR00069">
    <property type="entry name" value="hisD"/>
    <property type="match status" value="1"/>
</dbReference>
<dbReference type="InterPro" id="IPR012131">
    <property type="entry name" value="Hstdl_DH"/>
</dbReference>
<organism evidence="19">
    <name type="scientific">uncultured Chloroflexota bacterium</name>
    <dbReference type="NCBI Taxonomy" id="166587"/>
    <lineage>
        <taxon>Bacteria</taxon>
        <taxon>Bacillati</taxon>
        <taxon>Chloroflexota</taxon>
        <taxon>environmental samples</taxon>
    </lineage>
</organism>
<evidence type="ECO:0000256" key="1">
    <source>
        <dbReference type="ARBA" id="ARBA00003850"/>
    </source>
</evidence>
<keyword evidence="8 12" id="KW-0560">Oxidoreductase</keyword>
<evidence type="ECO:0000256" key="14">
    <source>
        <dbReference type="PIRSR" id="PIRSR000099-1"/>
    </source>
</evidence>
<dbReference type="GO" id="GO:0008270">
    <property type="term" value="F:zinc ion binding"/>
    <property type="evidence" value="ECO:0007669"/>
    <property type="project" value="UniProtKB-UniRule"/>
</dbReference>
<comment type="similarity">
    <text evidence="3 12 13 18">Belongs to the histidinol dehydrogenase family.</text>
</comment>
<dbReference type="AlphaFoldDB" id="A0A6J4KFE3"/>
<protein>
    <recommendedName>
        <fullName evidence="4 12">Histidinol dehydrogenase</fullName>
        <shortName evidence="12">HDH</shortName>
        <ecNumber evidence="4 12">1.1.1.23</ecNumber>
    </recommendedName>
</protein>
<dbReference type="UniPathway" id="UPA00031">
    <property type="reaction ID" value="UER00014"/>
</dbReference>
<dbReference type="HAMAP" id="MF_01024">
    <property type="entry name" value="HisD"/>
    <property type="match status" value="1"/>
</dbReference>
<dbReference type="GO" id="GO:0051287">
    <property type="term" value="F:NAD binding"/>
    <property type="evidence" value="ECO:0007669"/>
    <property type="project" value="InterPro"/>
</dbReference>
<sequence length="447" mass="47685">MSTLRIVRAGTPEARQLLARVALTDIETGADVAELTRVVFGEPLSPEQFVERVHTEVRARGDAALREIAAKVGDAASGPFETSREEIEQAYRDTPPQLVDDLRRAADRVADFHAKQPRGSWIDYTEGLGQMRRPLERVGLYAPGGRAVYPSTVIMTAVPARVAGVEEIILSTPARDQGRQRPDVLVAADISGVHRVFKLGGAQAIVAMAYGTESVPRVDKVLGPGNLFVVLAKRRVFGAVAIDQLPGPTETMVLADESADPDGVAADLLAQAEHDPLASAILVTTSDALARSVQAAVERQLETLSTAATARVSLAGRGGAVVVRSVEEGLALANEYAPEHLCLLVRDAWTWVGRVRHAGGVFVGDSSPEAAGDYIAGPSHVMPTAQTARFSSVLSVDDFLKTISVVGLSRDRLREVGPIAARLARSEGFEAHARAVEVRLRDDRSPA</sequence>
<keyword evidence="5 12" id="KW-0028">Amino-acid biosynthesis</keyword>
<dbReference type="PROSITE" id="PS00611">
    <property type="entry name" value="HISOL_DEHYDROGENASE"/>
    <property type="match status" value="1"/>
</dbReference>
<feature type="binding site" evidence="12 16">
    <location>
        <position position="274"/>
    </location>
    <ligand>
        <name>substrate</name>
    </ligand>
</feature>
<dbReference type="InterPro" id="IPR001692">
    <property type="entry name" value="Histidinol_DH_CS"/>
</dbReference>
<comment type="function">
    <text evidence="1 12">Catalyzes the sequential NAD-dependent oxidations of L-histidinol to L-histidinaldehyde and then to L-histidine.</text>
</comment>
<dbReference type="PRINTS" id="PR00083">
    <property type="entry name" value="HOLDHDRGNASE"/>
</dbReference>
<evidence type="ECO:0000256" key="12">
    <source>
        <dbReference type="HAMAP-Rule" id="MF_01024"/>
    </source>
</evidence>
<keyword evidence="9 12" id="KW-0520">NAD</keyword>
<gene>
    <name evidence="12" type="primary">hisD</name>
    <name evidence="19" type="ORF">AVDCRST_MAG77-6240</name>
</gene>
<comment type="catalytic activity">
    <reaction evidence="11 12">
        <text>L-histidinol + 2 NAD(+) + H2O = L-histidine + 2 NADH + 3 H(+)</text>
        <dbReference type="Rhea" id="RHEA:20641"/>
        <dbReference type="ChEBI" id="CHEBI:15377"/>
        <dbReference type="ChEBI" id="CHEBI:15378"/>
        <dbReference type="ChEBI" id="CHEBI:57540"/>
        <dbReference type="ChEBI" id="CHEBI:57595"/>
        <dbReference type="ChEBI" id="CHEBI:57699"/>
        <dbReference type="ChEBI" id="CHEBI:57945"/>
        <dbReference type="EC" id="1.1.1.23"/>
    </reaction>
</comment>
<dbReference type="CDD" id="cd06572">
    <property type="entry name" value="Histidinol_dh"/>
    <property type="match status" value="1"/>
</dbReference>
<evidence type="ECO:0000256" key="17">
    <source>
        <dbReference type="PIRSR" id="PIRSR000099-4"/>
    </source>
</evidence>
<dbReference type="GO" id="GO:0004399">
    <property type="term" value="F:histidinol dehydrogenase activity"/>
    <property type="evidence" value="ECO:0007669"/>
    <property type="project" value="UniProtKB-UniRule"/>
</dbReference>
<dbReference type="PANTHER" id="PTHR21256">
    <property type="entry name" value="HISTIDINOL DEHYDROGENASE HDH"/>
    <property type="match status" value="1"/>
</dbReference>
<comment type="pathway">
    <text evidence="2 12">Amino-acid biosynthesis; L-histidine biosynthesis; L-histidine from 5-phospho-alpha-D-ribose 1-diphosphate: step 9/9.</text>
</comment>
<evidence type="ECO:0000256" key="16">
    <source>
        <dbReference type="PIRSR" id="PIRSR000099-3"/>
    </source>
</evidence>
<evidence type="ECO:0000256" key="3">
    <source>
        <dbReference type="ARBA" id="ARBA00010178"/>
    </source>
</evidence>
<reference evidence="19" key="1">
    <citation type="submission" date="2020-02" db="EMBL/GenBank/DDBJ databases">
        <authorList>
            <person name="Meier V. D."/>
        </authorList>
    </citation>
    <scope>NUCLEOTIDE SEQUENCE</scope>
    <source>
        <strain evidence="19">AVDCRST_MAG77</strain>
    </source>
</reference>
<feature type="active site" description="Proton acceptor" evidence="12 14">
    <location>
        <position position="339"/>
    </location>
</feature>
<keyword evidence="6 12" id="KW-0479">Metal-binding</keyword>
<proteinExistence type="inferred from homology"/>
<evidence type="ECO:0000256" key="4">
    <source>
        <dbReference type="ARBA" id="ARBA00012965"/>
    </source>
</evidence>
<evidence type="ECO:0000256" key="7">
    <source>
        <dbReference type="ARBA" id="ARBA00022833"/>
    </source>
</evidence>
<feature type="active site" description="Proton acceptor" evidence="12 14">
    <location>
        <position position="340"/>
    </location>
</feature>
<feature type="binding site" evidence="12 15">
    <location>
        <position position="203"/>
    </location>
    <ligand>
        <name>NAD(+)</name>
        <dbReference type="ChEBI" id="CHEBI:57540"/>
    </ligand>
</feature>
<dbReference type="Pfam" id="PF00815">
    <property type="entry name" value="Histidinol_dh"/>
    <property type="match status" value="1"/>
</dbReference>
<dbReference type="PIRSF" id="PIRSF000099">
    <property type="entry name" value="Histidinol_dh"/>
    <property type="match status" value="1"/>
</dbReference>
<dbReference type="EMBL" id="CADCTC010000312">
    <property type="protein sequence ID" value="CAA9304500.1"/>
    <property type="molecule type" value="Genomic_DNA"/>
</dbReference>
<evidence type="ECO:0000256" key="5">
    <source>
        <dbReference type="ARBA" id="ARBA00022605"/>
    </source>
</evidence>
<name>A0A6J4KFE3_9CHLR</name>
<dbReference type="Gene3D" id="1.20.5.1300">
    <property type="match status" value="1"/>
</dbReference>
<evidence type="ECO:0000256" key="9">
    <source>
        <dbReference type="ARBA" id="ARBA00023027"/>
    </source>
</evidence>
<evidence type="ECO:0000313" key="19">
    <source>
        <dbReference type="EMBL" id="CAA9304500.1"/>
    </source>
</evidence>
<evidence type="ECO:0000256" key="18">
    <source>
        <dbReference type="RuleBase" id="RU004175"/>
    </source>
</evidence>
<feature type="binding site" evidence="12 16">
    <location>
        <position position="432"/>
    </location>
    <ligand>
        <name>substrate</name>
    </ligand>
</feature>
<feature type="binding site" evidence="12 15">
    <location>
        <position position="226"/>
    </location>
    <ligand>
        <name>NAD(+)</name>
        <dbReference type="ChEBI" id="CHEBI:57540"/>
    </ligand>
</feature>
<feature type="binding site" evidence="12 15">
    <location>
        <position position="141"/>
    </location>
    <ligand>
        <name>NAD(+)</name>
        <dbReference type="ChEBI" id="CHEBI:57540"/>
    </ligand>
</feature>
<evidence type="ECO:0000256" key="13">
    <source>
        <dbReference type="PIRNR" id="PIRNR000099"/>
    </source>
</evidence>
<comment type="cofactor">
    <cofactor evidence="12 17">
        <name>Zn(2+)</name>
        <dbReference type="ChEBI" id="CHEBI:29105"/>
    </cofactor>
    <text evidence="12 17">Binds 1 zinc ion per subunit.</text>
</comment>
<evidence type="ECO:0000256" key="11">
    <source>
        <dbReference type="ARBA" id="ARBA00049489"/>
    </source>
</evidence>
<dbReference type="EC" id="1.1.1.23" evidence="4 12"/>
<evidence type="ECO:0000256" key="8">
    <source>
        <dbReference type="ARBA" id="ARBA00023002"/>
    </source>
</evidence>
<dbReference type="Gene3D" id="3.40.50.1980">
    <property type="entry name" value="Nitrogenase molybdenum iron protein domain"/>
    <property type="match status" value="2"/>
</dbReference>
<keyword evidence="10 12" id="KW-0368">Histidine biosynthesis</keyword>
<evidence type="ECO:0000256" key="6">
    <source>
        <dbReference type="ARBA" id="ARBA00022723"/>
    </source>
</evidence>
<feature type="binding site" evidence="12 17">
    <location>
        <position position="373"/>
    </location>
    <ligand>
        <name>Zn(2+)</name>
        <dbReference type="ChEBI" id="CHEBI:29105"/>
    </ligand>
</feature>
<evidence type="ECO:0000256" key="2">
    <source>
        <dbReference type="ARBA" id="ARBA00004940"/>
    </source>
</evidence>
<dbReference type="SUPFAM" id="SSF53720">
    <property type="entry name" value="ALDH-like"/>
    <property type="match status" value="1"/>
</dbReference>
<evidence type="ECO:0000256" key="15">
    <source>
        <dbReference type="PIRSR" id="PIRSR000099-2"/>
    </source>
</evidence>
<evidence type="ECO:0000256" key="10">
    <source>
        <dbReference type="ARBA" id="ARBA00023102"/>
    </source>
</evidence>
<feature type="binding site" evidence="12 17">
    <location>
        <position position="274"/>
    </location>
    <ligand>
        <name>Zn(2+)</name>
        <dbReference type="ChEBI" id="CHEBI:29105"/>
    </ligand>
</feature>
<feature type="binding site" evidence="12 16">
    <location>
        <position position="373"/>
    </location>
    <ligand>
        <name>substrate</name>
    </ligand>
</feature>
<dbReference type="GO" id="GO:0000105">
    <property type="term" value="P:L-histidine biosynthetic process"/>
    <property type="evidence" value="ECO:0007669"/>
    <property type="project" value="UniProtKB-UniRule"/>
</dbReference>
<dbReference type="PANTHER" id="PTHR21256:SF2">
    <property type="entry name" value="HISTIDINE BIOSYNTHESIS TRIFUNCTIONAL PROTEIN"/>
    <property type="match status" value="1"/>
</dbReference>
<feature type="binding site" evidence="12 16">
    <location>
        <position position="249"/>
    </location>
    <ligand>
        <name>substrate</name>
    </ligand>
</feature>
<feature type="binding site" evidence="12 16">
    <location>
        <position position="271"/>
    </location>
    <ligand>
        <name>substrate</name>
    </ligand>
</feature>
<feature type="binding site" evidence="12 16">
    <location>
        <position position="340"/>
    </location>
    <ligand>
        <name>substrate</name>
    </ligand>
</feature>